<dbReference type="InterPro" id="IPR039426">
    <property type="entry name" value="TonB-dep_rcpt-like"/>
</dbReference>
<organism evidence="9 10">
    <name type="scientific">Sulfurimonas denitrificans (strain ATCC 33889 / DSM 1251)</name>
    <name type="common">Thiomicrospira denitrificans (strain ATCC 33889 / DSM 1251)</name>
    <dbReference type="NCBI Taxonomy" id="326298"/>
    <lineage>
        <taxon>Bacteria</taxon>
        <taxon>Pseudomonadati</taxon>
        <taxon>Campylobacterota</taxon>
        <taxon>Epsilonproteobacteria</taxon>
        <taxon>Campylobacterales</taxon>
        <taxon>Sulfurimonadaceae</taxon>
        <taxon>Sulfurimonas</taxon>
    </lineage>
</organism>
<feature type="signal peptide" evidence="8">
    <location>
        <begin position="1"/>
        <end position="16"/>
    </location>
</feature>
<sequence>MKIFTLLSLIFSIVFASESNLDDLLSKYRKANELHNQTKDESAGHVSVFSRSDLDKMQAYTLNDVLKTIKLFTLKNTNFGFTSLVKTPYSENSMSSIKIYINSYELASVTSGSGLAQFGKMGLNHIDHIEIYQASNAIAFHGEAGNMVIKLYTKNPSRENATVAQAAADSKGGARGQVIDAQSFGEYSYLANADVSSNKYDKKQSPNGSIFSRDGDRGQFYFNFAKRDDYTIEAGVAVESYDLYSGFGNKINDGDIKSKYSYLNFTKQLPQNIELIFSTTYETIEIENSDFSGIKLFDGSLSKNMQVENGSYVYDFILQKRDTYKDNRFFYGVQVKQKTFFLDKLKSNGVEKSVILGPKNLDIYMLFFEDTYSINESNKIIFGAKLDYFKNHTTPSDIQNIMRLAYISNLTNELSFKTFIQNMYVYPQIAQTTFSPIYDANPNLKPSKSHVMKAELEYEKDDITITLSGGKAKAKDGIVFNRTLNMFVNNDGNSNFSQVSLNAEYRFSTENKIIAEYFKAFKENANLSPDSGVLLQLYTTFGKFDIYNELVYRSSYTGIDNVYIAEGYDYTAGAIYHYNKKINIKLKGENIFDKAIQSSIKGTTLPSLERRAILTMEYIF</sequence>
<keyword evidence="3" id="KW-1134">Transmembrane beta strand</keyword>
<dbReference type="PANTHER" id="PTHR30069">
    <property type="entry name" value="TONB-DEPENDENT OUTER MEMBRANE RECEPTOR"/>
    <property type="match status" value="1"/>
</dbReference>
<name>Q30Q15_SULDN</name>
<dbReference type="SUPFAM" id="SSF56935">
    <property type="entry name" value="Porins"/>
    <property type="match status" value="1"/>
</dbReference>
<dbReference type="HOGENOM" id="CLU_029527_0_0_7"/>
<dbReference type="AlphaFoldDB" id="Q30Q15"/>
<evidence type="ECO:0000313" key="10">
    <source>
        <dbReference type="Proteomes" id="UP000002714"/>
    </source>
</evidence>
<protein>
    <submittedName>
        <fullName evidence="9">Outer membrane cobalamin receptor protein-like protein</fullName>
    </submittedName>
</protein>
<feature type="chain" id="PRO_5004219799" evidence="8">
    <location>
        <begin position="17"/>
        <end position="620"/>
    </location>
</feature>
<evidence type="ECO:0000256" key="2">
    <source>
        <dbReference type="ARBA" id="ARBA00022448"/>
    </source>
</evidence>
<dbReference type="GO" id="GO:0009279">
    <property type="term" value="C:cell outer membrane"/>
    <property type="evidence" value="ECO:0007669"/>
    <property type="project" value="UniProtKB-SubCell"/>
</dbReference>
<keyword evidence="6" id="KW-0472">Membrane</keyword>
<accession>Q30Q15</accession>
<evidence type="ECO:0000256" key="3">
    <source>
        <dbReference type="ARBA" id="ARBA00022452"/>
    </source>
</evidence>
<dbReference type="RefSeq" id="WP_011373257.1">
    <property type="nucleotide sequence ID" value="NC_007575.1"/>
</dbReference>
<keyword evidence="4" id="KW-0812">Transmembrane</keyword>
<gene>
    <name evidence="9" type="ordered locus">Suden_1639</name>
</gene>
<dbReference type="InterPro" id="IPR036942">
    <property type="entry name" value="Beta-barrel_TonB_sf"/>
</dbReference>
<keyword evidence="9" id="KW-0675">Receptor</keyword>
<reference evidence="9 10" key="1">
    <citation type="journal article" date="2008" name="Appl. Environ. Microbiol.">
        <title>Genome of the epsilonproteobacterial chemolithoautotroph Sulfurimonas denitrificans.</title>
        <authorList>
            <person name="Sievert S.M."/>
            <person name="Scott K.M."/>
            <person name="Klotz M.G."/>
            <person name="Chain P.S.G."/>
            <person name="Hauser L.J."/>
            <person name="Hemp J."/>
            <person name="Huegler M."/>
            <person name="Land M."/>
            <person name="Lapidus A."/>
            <person name="Larimer F.W."/>
            <person name="Lucas S."/>
            <person name="Malfatti S.A."/>
            <person name="Meyer F."/>
            <person name="Paulsen I.T."/>
            <person name="Ren Q."/>
            <person name="Simon J."/>
            <person name="Bailey K."/>
            <person name="Diaz E."/>
            <person name="Fitzpatrick K.A."/>
            <person name="Glover B."/>
            <person name="Gwatney N."/>
            <person name="Korajkic A."/>
            <person name="Long A."/>
            <person name="Mobberley J.M."/>
            <person name="Pantry S.N."/>
            <person name="Pazder G."/>
            <person name="Peterson S."/>
            <person name="Quintanilla J.D."/>
            <person name="Sprinkle R."/>
            <person name="Stephens J."/>
            <person name="Thomas P."/>
            <person name="Vaughn R."/>
            <person name="Weber M.J."/>
            <person name="Wooten L.L."/>
        </authorList>
    </citation>
    <scope>NUCLEOTIDE SEQUENCE [LARGE SCALE GENOMIC DNA]</scope>
    <source>
        <strain evidence="10">ATCC 33889 / DSM 1251</strain>
    </source>
</reference>
<evidence type="ECO:0000256" key="6">
    <source>
        <dbReference type="ARBA" id="ARBA00023136"/>
    </source>
</evidence>
<dbReference type="GO" id="GO:0015344">
    <property type="term" value="F:siderophore uptake transmembrane transporter activity"/>
    <property type="evidence" value="ECO:0007669"/>
    <property type="project" value="TreeGrafter"/>
</dbReference>
<evidence type="ECO:0000256" key="5">
    <source>
        <dbReference type="ARBA" id="ARBA00022729"/>
    </source>
</evidence>
<dbReference type="PANTHER" id="PTHR30069:SF29">
    <property type="entry name" value="HEMOGLOBIN AND HEMOGLOBIN-HAPTOGLOBIN-BINDING PROTEIN 1-RELATED"/>
    <property type="match status" value="1"/>
</dbReference>
<dbReference type="EMBL" id="CP000153">
    <property type="protein sequence ID" value="ABB44916.1"/>
    <property type="molecule type" value="Genomic_DNA"/>
</dbReference>
<evidence type="ECO:0000256" key="4">
    <source>
        <dbReference type="ARBA" id="ARBA00022692"/>
    </source>
</evidence>
<dbReference type="PROSITE" id="PS01156">
    <property type="entry name" value="TONB_DEPENDENT_REC_2"/>
    <property type="match status" value="1"/>
</dbReference>
<dbReference type="Proteomes" id="UP000002714">
    <property type="component" value="Chromosome"/>
</dbReference>
<keyword evidence="7" id="KW-0998">Cell outer membrane</keyword>
<evidence type="ECO:0000256" key="7">
    <source>
        <dbReference type="ARBA" id="ARBA00023237"/>
    </source>
</evidence>
<keyword evidence="2" id="KW-0813">Transport</keyword>
<comment type="subcellular location">
    <subcellularLocation>
        <location evidence="1">Cell outer membrane</location>
        <topology evidence="1">Multi-pass membrane protein</topology>
    </subcellularLocation>
</comment>
<dbReference type="STRING" id="326298.Suden_1639"/>
<keyword evidence="10" id="KW-1185">Reference proteome</keyword>
<evidence type="ECO:0000256" key="8">
    <source>
        <dbReference type="SAM" id="SignalP"/>
    </source>
</evidence>
<dbReference type="GO" id="GO:0044718">
    <property type="term" value="P:siderophore transmembrane transport"/>
    <property type="evidence" value="ECO:0007669"/>
    <property type="project" value="TreeGrafter"/>
</dbReference>
<keyword evidence="5 8" id="KW-0732">Signal</keyword>
<dbReference type="OrthoDB" id="5337294at2"/>
<dbReference type="eggNOG" id="COG4771">
    <property type="taxonomic scope" value="Bacteria"/>
</dbReference>
<proteinExistence type="predicted"/>
<evidence type="ECO:0000256" key="1">
    <source>
        <dbReference type="ARBA" id="ARBA00004571"/>
    </source>
</evidence>
<dbReference type="KEGG" id="tdn:Suden_1639"/>
<dbReference type="Gene3D" id="2.40.170.20">
    <property type="entry name" value="TonB-dependent receptor, beta-barrel domain"/>
    <property type="match status" value="1"/>
</dbReference>
<dbReference type="InterPro" id="IPR010917">
    <property type="entry name" value="TonB_rcpt_CS"/>
</dbReference>
<evidence type="ECO:0000313" key="9">
    <source>
        <dbReference type="EMBL" id="ABB44916.1"/>
    </source>
</evidence>